<dbReference type="AlphaFoldDB" id="A0A059DH35"/>
<dbReference type="Gramene" id="KCW89520">
    <property type="protein sequence ID" value="KCW89520"/>
    <property type="gene ID" value="EUGRSUZ_A01808"/>
</dbReference>
<name>A0A059DH35_EUCGR</name>
<proteinExistence type="predicted"/>
<sequence>MEINVQLNQVIKETLTQLWEWMHFQPKPSIYSKTLIFMPARSQNYNKFHELRWYKTTSKCPGNTLELLKHSLLL</sequence>
<gene>
    <name evidence="1" type="ORF">EUGRSUZ_A01808</name>
</gene>
<protein>
    <submittedName>
        <fullName evidence="1">Uncharacterized protein</fullName>
    </submittedName>
</protein>
<dbReference type="InParanoid" id="A0A059DH35"/>
<organism evidence="1">
    <name type="scientific">Eucalyptus grandis</name>
    <name type="common">Flooded gum</name>
    <dbReference type="NCBI Taxonomy" id="71139"/>
    <lineage>
        <taxon>Eukaryota</taxon>
        <taxon>Viridiplantae</taxon>
        <taxon>Streptophyta</taxon>
        <taxon>Embryophyta</taxon>
        <taxon>Tracheophyta</taxon>
        <taxon>Spermatophyta</taxon>
        <taxon>Magnoliopsida</taxon>
        <taxon>eudicotyledons</taxon>
        <taxon>Gunneridae</taxon>
        <taxon>Pentapetalae</taxon>
        <taxon>rosids</taxon>
        <taxon>malvids</taxon>
        <taxon>Myrtales</taxon>
        <taxon>Myrtaceae</taxon>
        <taxon>Myrtoideae</taxon>
        <taxon>Eucalypteae</taxon>
        <taxon>Eucalyptus</taxon>
    </lineage>
</organism>
<evidence type="ECO:0000313" key="1">
    <source>
        <dbReference type="EMBL" id="KCW89520.1"/>
    </source>
</evidence>
<dbReference type="EMBL" id="KK198753">
    <property type="protein sequence ID" value="KCW89520.1"/>
    <property type="molecule type" value="Genomic_DNA"/>
</dbReference>
<reference evidence="1" key="1">
    <citation type="submission" date="2013-07" db="EMBL/GenBank/DDBJ databases">
        <title>The genome of Eucalyptus grandis.</title>
        <authorList>
            <person name="Schmutz J."/>
            <person name="Hayes R."/>
            <person name="Myburg A."/>
            <person name="Tuskan G."/>
            <person name="Grattapaglia D."/>
            <person name="Rokhsar D.S."/>
        </authorList>
    </citation>
    <scope>NUCLEOTIDE SEQUENCE</scope>
    <source>
        <tissue evidence="1">Leaf extractions</tissue>
    </source>
</reference>
<accession>A0A059DH35</accession>